<sequence length="288" mass="33952">MGVPKFFRYISERYPCLSELVREYQIPEFDNLYLDMNGIIHMCSHPDDGNPHFRITEEKIIKDIFHYIEVLFRMIRPQKLFFMAIDGVAPRAKMNQQRGRRFRSAKDAEKQTNQAIQRGETLPEEARFDSNCITPGTVFMARLHEQLKYLVVDKISNDPLWQQCTIILSGHETPGEGEHKIMDYIRYMRSQPGYDPNTRHCLYGLDADLIMLGLCTHEPHFSLLREEVKFGKKSKRTSVPEETTFFLLHLSLMREYLELEFMPLKDKLKGFEFDLEKIIDDWVCVCLT</sequence>
<feature type="region of interest" description="Disordered" evidence="2">
    <location>
        <begin position="96"/>
        <end position="121"/>
    </location>
</feature>
<dbReference type="InterPro" id="IPR004859">
    <property type="entry name" value="Xrn1_N"/>
</dbReference>
<dbReference type="Gene3D" id="3.40.50.12390">
    <property type="match status" value="2"/>
</dbReference>
<dbReference type="GO" id="GO:0003723">
    <property type="term" value="F:RNA binding"/>
    <property type="evidence" value="ECO:0007669"/>
    <property type="project" value="TreeGrafter"/>
</dbReference>
<gene>
    <name evidence="4" type="ORF">ACAOBT_LOCUS33035</name>
</gene>
<dbReference type="PANTHER" id="PTHR12341:SF7">
    <property type="entry name" value="5'-3' EXORIBONUCLEASE 1"/>
    <property type="match status" value="1"/>
</dbReference>
<dbReference type="PANTHER" id="PTHR12341">
    <property type="entry name" value="5'-&gt;3' EXORIBONUCLEASE"/>
    <property type="match status" value="1"/>
</dbReference>
<name>A0A9P0Q6Q4_ACAOB</name>
<keyword evidence="5" id="KW-1185">Reference proteome</keyword>
<reference evidence="4" key="1">
    <citation type="submission" date="2022-03" db="EMBL/GenBank/DDBJ databases">
        <authorList>
            <person name="Sayadi A."/>
        </authorList>
    </citation>
    <scope>NUCLEOTIDE SEQUENCE</scope>
</reference>
<dbReference type="EMBL" id="CAKOFQ010008222">
    <property type="protein sequence ID" value="CAH2012827.1"/>
    <property type="molecule type" value="Genomic_DNA"/>
</dbReference>
<dbReference type="GO" id="GO:0004534">
    <property type="term" value="F:5'-3' RNA exonuclease activity"/>
    <property type="evidence" value="ECO:0007669"/>
    <property type="project" value="TreeGrafter"/>
</dbReference>
<dbReference type="Proteomes" id="UP001152888">
    <property type="component" value="Unassembled WGS sequence"/>
</dbReference>
<proteinExistence type="inferred from homology"/>
<evidence type="ECO:0000259" key="3">
    <source>
        <dbReference type="Pfam" id="PF03159"/>
    </source>
</evidence>
<comment type="caution">
    <text evidence="4">The sequence shown here is derived from an EMBL/GenBank/DDBJ whole genome shotgun (WGS) entry which is preliminary data.</text>
</comment>
<dbReference type="InterPro" id="IPR027073">
    <property type="entry name" value="5_3_exoribonuclease"/>
</dbReference>
<dbReference type="FunFam" id="3.40.50.12390:FF:000002">
    <property type="entry name" value="5'-3' exoribonuclease 1"/>
    <property type="match status" value="1"/>
</dbReference>
<dbReference type="Pfam" id="PF03159">
    <property type="entry name" value="XRN_N"/>
    <property type="match status" value="1"/>
</dbReference>
<dbReference type="GO" id="GO:0016075">
    <property type="term" value="P:rRNA catabolic process"/>
    <property type="evidence" value="ECO:0007669"/>
    <property type="project" value="TreeGrafter"/>
</dbReference>
<dbReference type="GO" id="GO:0005634">
    <property type="term" value="C:nucleus"/>
    <property type="evidence" value="ECO:0007669"/>
    <property type="project" value="TreeGrafter"/>
</dbReference>
<accession>A0A9P0Q6Q4</accession>
<dbReference type="OrthoDB" id="372487at2759"/>
<dbReference type="GO" id="GO:0000956">
    <property type="term" value="P:nuclear-transcribed mRNA catabolic process"/>
    <property type="evidence" value="ECO:0007669"/>
    <property type="project" value="TreeGrafter"/>
</dbReference>
<evidence type="ECO:0000256" key="2">
    <source>
        <dbReference type="SAM" id="MobiDB-lite"/>
    </source>
</evidence>
<dbReference type="AlphaFoldDB" id="A0A9P0Q6Q4"/>
<evidence type="ECO:0000313" key="5">
    <source>
        <dbReference type="Proteomes" id="UP001152888"/>
    </source>
</evidence>
<feature type="domain" description="Xrn1 N-terminal" evidence="3">
    <location>
        <begin position="1"/>
        <end position="227"/>
    </location>
</feature>
<dbReference type="CDD" id="cd18673">
    <property type="entry name" value="PIN_XRN1-2-like"/>
    <property type="match status" value="1"/>
</dbReference>
<comment type="similarity">
    <text evidence="1">Belongs to the 5'-3' exonuclease family.</text>
</comment>
<evidence type="ECO:0000256" key="1">
    <source>
        <dbReference type="ARBA" id="ARBA00038299"/>
    </source>
</evidence>
<evidence type="ECO:0000313" key="4">
    <source>
        <dbReference type="EMBL" id="CAH2012827.1"/>
    </source>
</evidence>
<organism evidence="4 5">
    <name type="scientific">Acanthoscelides obtectus</name>
    <name type="common">Bean weevil</name>
    <name type="synonym">Bruchus obtectus</name>
    <dbReference type="NCBI Taxonomy" id="200917"/>
    <lineage>
        <taxon>Eukaryota</taxon>
        <taxon>Metazoa</taxon>
        <taxon>Ecdysozoa</taxon>
        <taxon>Arthropoda</taxon>
        <taxon>Hexapoda</taxon>
        <taxon>Insecta</taxon>
        <taxon>Pterygota</taxon>
        <taxon>Neoptera</taxon>
        <taxon>Endopterygota</taxon>
        <taxon>Coleoptera</taxon>
        <taxon>Polyphaga</taxon>
        <taxon>Cucujiformia</taxon>
        <taxon>Chrysomeloidea</taxon>
        <taxon>Chrysomelidae</taxon>
        <taxon>Bruchinae</taxon>
        <taxon>Bruchini</taxon>
        <taxon>Acanthoscelides</taxon>
    </lineage>
</organism>
<protein>
    <recommendedName>
        <fullName evidence="3">Xrn1 N-terminal domain-containing protein</fullName>
    </recommendedName>
</protein>